<sequence>MNQMSKLYSLMEELKVNQLALRNDMEKNISELKRSLDSLRDWLMEKFATPRHGDPCESGMKHNKDKGVEVVKINTDSSCSLSRTTAPKMPDKAASARKKVCCTVIF</sequence>
<dbReference type="AlphaFoldDB" id="A0AAV0KP41"/>
<evidence type="ECO:0000313" key="2">
    <source>
        <dbReference type="Proteomes" id="UP001154282"/>
    </source>
</evidence>
<dbReference type="EMBL" id="CAMGYJ010000005">
    <property type="protein sequence ID" value="CAI0423467.1"/>
    <property type="molecule type" value="Genomic_DNA"/>
</dbReference>
<comment type="caution">
    <text evidence="1">The sequence shown here is derived from an EMBL/GenBank/DDBJ whole genome shotgun (WGS) entry which is preliminary data.</text>
</comment>
<protein>
    <submittedName>
        <fullName evidence="1">Uncharacterized protein</fullName>
    </submittedName>
</protein>
<gene>
    <name evidence="1" type="ORF">LITE_LOCUS19530</name>
</gene>
<name>A0AAV0KP41_9ROSI</name>
<proteinExistence type="predicted"/>
<accession>A0AAV0KP41</accession>
<reference evidence="1" key="1">
    <citation type="submission" date="2022-08" db="EMBL/GenBank/DDBJ databases">
        <authorList>
            <person name="Gutierrez-Valencia J."/>
        </authorList>
    </citation>
    <scope>NUCLEOTIDE SEQUENCE</scope>
</reference>
<organism evidence="1 2">
    <name type="scientific">Linum tenue</name>
    <dbReference type="NCBI Taxonomy" id="586396"/>
    <lineage>
        <taxon>Eukaryota</taxon>
        <taxon>Viridiplantae</taxon>
        <taxon>Streptophyta</taxon>
        <taxon>Embryophyta</taxon>
        <taxon>Tracheophyta</taxon>
        <taxon>Spermatophyta</taxon>
        <taxon>Magnoliopsida</taxon>
        <taxon>eudicotyledons</taxon>
        <taxon>Gunneridae</taxon>
        <taxon>Pentapetalae</taxon>
        <taxon>rosids</taxon>
        <taxon>fabids</taxon>
        <taxon>Malpighiales</taxon>
        <taxon>Linaceae</taxon>
        <taxon>Linum</taxon>
    </lineage>
</organism>
<keyword evidence="2" id="KW-1185">Reference proteome</keyword>
<evidence type="ECO:0000313" key="1">
    <source>
        <dbReference type="EMBL" id="CAI0423467.1"/>
    </source>
</evidence>
<dbReference type="Proteomes" id="UP001154282">
    <property type="component" value="Unassembled WGS sequence"/>
</dbReference>